<comment type="subcellular location">
    <subcellularLocation>
        <location evidence="5">Cytoplasm</location>
    </subcellularLocation>
</comment>
<reference evidence="7" key="1">
    <citation type="submission" date="2020-10" db="EMBL/GenBank/DDBJ databases">
        <authorList>
            <person name="Gilroy R."/>
        </authorList>
    </citation>
    <scope>NUCLEOTIDE SEQUENCE</scope>
    <source>
        <strain evidence="7">CHK147-3167</strain>
    </source>
</reference>
<comment type="function">
    <text evidence="5">Could be a nuclease involved in processing of the 5'-end of pre-16S rRNA.</text>
</comment>
<organism evidence="7 8">
    <name type="scientific">Candidatus Coprosoma intestinipullorum</name>
    <dbReference type="NCBI Taxonomy" id="2840752"/>
    <lineage>
        <taxon>Bacteria</taxon>
        <taxon>Bacillati</taxon>
        <taxon>Bacillota</taxon>
        <taxon>Bacillota incertae sedis</taxon>
        <taxon>Candidatus Coprosoma</taxon>
    </lineage>
</organism>
<reference evidence="7" key="2">
    <citation type="journal article" date="2021" name="PeerJ">
        <title>Extensive microbial diversity within the chicken gut microbiome revealed by metagenomics and culture.</title>
        <authorList>
            <person name="Gilroy R."/>
            <person name="Ravi A."/>
            <person name="Getino M."/>
            <person name="Pursley I."/>
            <person name="Horton D.L."/>
            <person name="Alikhan N.F."/>
            <person name="Baker D."/>
            <person name="Gharbi K."/>
            <person name="Hall N."/>
            <person name="Watson M."/>
            <person name="Adriaenssens E.M."/>
            <person name="Foster-Nyarko E."/>
            <person name="Jarju S."/>
            <person name="Secka A."/>
            <person name="Antonio M."/>
            <person name="Oren A."/>
            <person name="Chaudhuri R.R."/>
            <person name="La Ragione R."/>
            <person name="Hildebrand F."/>
            <person name="Pallen M.J."/>
        </authorList>
    </citation>
    <scope>NUCLEOTIDE SEQUENCE</scope>
    <source>
        <strain evidence="7">CHK147-3167</strain>
    </source>
</reference>
<evidence type="ECO:0000256" key="2">
    <source>
        <dbReference type="ARBA" id="ARBA00022517"/>
    </source>
</evidence>
<keyword evidence="4 5" id="KW-0378">Hydrolase</keyword>
<keyword evidence="2 5" id="KW-0690">Ribosome biogenesis</keyword>
<evidence type="ECO:0000313" key="7">
    <source>
        <dbReference type="EMBL" id="HIQ90327.1"/>
    </source>
</evidence>
<dbReference type="HAMAP" id="MF_00651">
    <property type="entry name" value="Nuclease_YqgF"/>
    <property type="match status" value="1"/>
</dbReference>
<dbReference type="InterPro" id="IPR037027">
    <property type="entry name" value="YqgF/RNaseH-like_dom_sf"/>
</dbReference>
<evidence type="ECO:0000256" key="1">
    <source>
        <dbReference type="ARBA" id="ARBA00022490"/>
    </source>
</evidence>
<sequence length="145" mass="16523">MKYLGLDLGTRTLGVSISDATKTVAGAYCTIHFDDDDYDKALTELATIIEKESIEKMILGFPKNMNGTIGPRAEVTLEFKKKLEDKFHLPVELQDERLSTKEAEFYMISEGMSRKKRKAKIDSLAANIILQTYLDKERVEKNERN</sequence>
<dbReference type="NCBIfam" id="TIGR00250">
    <property type="entry name" value="RNAse_H_YqgF"/>
    <property type="match status" value="1"/>
</dbReference>
<dbReference type="PANTHER" id="PTHR33317">
    <property type="entry name" value="POLYNUCLEOTIDYL TRANSFERASE, RIBONUCLEASE H-LIKE SUPERFAMILY PROTEIN"/>
    <property type="match status" value="1"/>
</dbReference>
<accession>A0A9D0ZRT6</accession>
<dbReference type="InterPro" id="IPR012337">
    <property type="entry name" value="RNaseH-like_sf"/>
</dbReference>
<evidence type="ECO:0000259" key="6">
    <source>
        <dbReference type="SMART" id="SM00732"/>
    </source>
</evidence>
<comment type="similarity">
    <text evidence="5">Belongs to the YqgF HJR family.</text>
</comment>
<dbReference type="GO" id="GO:0005829">
    <property type="term" value="C:cytosol"/>
    <property type="evidence" value="ECO:0007669"/>
    <property type="project" value="TreeGrafter"/>
</dbReference>
<dbReference type="AlphaFoldDB" id="A0A9D0ZRT6"/>
<feature type="domain" description="YqgF/RNase H-like" evidence="6">
    <location>
        <begin position="1"/>
        <end position="103"/>
    </location>
</feature>
<dbReference type="EC" id="3.1.-.-" evidence="5"/>
<dbReference type="PANTHER" id="PTHR33317:SF4">
    <property type="entry name" value="POLYNUCLEOTIDYL TRANSFERASE, RIBONUCLEASE H-LIKE SUPERFAMILY PROTEIN"/>
    <property type="match status" value="1"/>
</dbReference>
<protein>
    <recommendedName>
        <fullName evidence="5">Putative pre-16S rRNA nuclease</fullName>
        <ecNumber evidence="5">3.1.-.-</ecNumber>
    </recommendedName>
</protein>
<dbReference type="Proteomes" id="UP000886786">
    <property type="component" value="Unassembled WGS sequence"/>
</dbReference>
<proteinExistence type="inferred from homology"/>
<evidence type="ECO:0000313" key="8">
    <source>
        <dbReference type="Proteomes" id="UP000886786"/>
    </source>
</evidence>
<keyword evidence="3 5" id="KW-0540">Nuclease</keyword>
<name>A0A9D0ZRT6_9FIRM</name>
<dbReference type="InterPro" id="IPR005227">
    <property type="entry name" value="YqgF"/>
</dbReference>
<dbReference type="GO" id="GO:0004518">
    <property type="term" value="F:nuclease activity"/>
    <property type="evidence" value="ECO:0007669"/>
    <property type="project" value="UniProtKB-KW"/>
</dbReference>
<keyword evidence="1 5" id="KW-0963">Cytoplasm</keyword>
<evidence type="ECO:0000256" key="3">
    <source>
        <dbReference type="ARBA" id="ARBA00022722"/>
    </source>
</evidence>
<dbReference type="CDD" id="cd16964">
    <property type="entry name" value="YqgF"/>
    <property type="match status" value="1"/>
</dbReference>
<dbReference type="GO" id="GO:0016788">
    <property type="term" value="F:hydrolase activity, acting on ester bonds"/>
    <property type="evidence" value="ECO:0007669"/>
    <property type="project" value="UniProtKB-UniRule"/>
</dbReference>
<comment type="caution">
    <text evidence="7">The sequence shown here is derived from an EMBL/GenBank/DDBJ whole genome shotgun (WGS) entry which is preliminary data.</text>
</comment>
<dbReference type="SMART" id="SM00732">
    <property type="entry name" value="YqgFc"/>
    <property type="match status" value="1"/>
</dbReference>
<dbReference type="Pfam" id="PF03652">
    <property type="entry name" value="RuvX"/>
    <property type="match status" value="1"/>
</dbReference>
<dbReference type="EMBL" id="DVFV01000033">
    <property type="protein sequence ID" value="HIQ90327.1"/>
    <property type="molecule type" value="Genomic_DNA"/>
</dbReference>
<evidence type="ECO:0000256" key="4">
    <source>
        <dbReference type="ARBA" id="ARBA00022801"/>
    </source>
</evidence>
<dbReference type="GO" id="GO:0000967">
    <property type="term" value="P:rRNA 5'-end processing"/>
    <property type="evidence" value="ECO:0007669"/>
    <property type="project" value="UniProtKB-UniRule"/>
</dbReference>
<dbReference type="SUPFAM" id="SSF53098">
    <property type="entry name" value="Ribonuclease H-like"/>
    <property type="match status" value="1"/>
</dbReference>
<dbReference type="InterPro" id="IPR006641">
    <property type="entry name" value="YqgF/RNaseH-like_dom"/>
</dbReference>
<dbReference type="Gene3D" id="3.30.420.140">
    <property type="entry name" value="YqgF/RNase H-like domain"/>
    <property type="match status" value="1"/>
</dbReference>
<gene>
    <name evidence="7" type="primary">ruvX</name>
    <name evidence="7" type="ORF">IAB27_01670</name>
</gene>
<evidence type="ECO:0000256" key="5">
    <source>
        <dbReference type="HAMAP-Rule" id="MF_00651"/>
    </source>
</evidence>